<evidence type="ECO:0000256" key="1">
    <source>
        <dbReference type="SAM" id="Phobius"/>
    </source>
</evidence>
<keyword evidence="1" id="KW-1133">Transmembrane helix</keyword>
<keyword evidence="1" id="KW-0472">Membrane</keyword>
<dbReference type="AlphaFoldDB" id="A0A086XWR7"/>
<keyword evidence="3" id="KW-1185">Reference proteome</keyword>
<dbReference type="OrthoDB" id="7847071at2"/>
<proteinExistence type="predicted"/>
<evidence type="ECO:0008006" key="4">
    <source>
        <dbReference type="Google" id="ProtNLM"/>
    </source>
</evidence>
<dbReference type="STRING" id="1105367.CG50_01685"/>
<dbReference type="EMBL" id="JFZB01000014">
    <property type="protein sequence ID" value="KFI26467.1"/>
    <property type="molecule type" value="Genomic_DNA"/>
</dbReference>
<reference evidence="2 3" key="1">
    <citation type="submission" date="2014-03" db="EMBL/GenBank/DDBJ databases">
        <title>Genome of Paenirhodobacter enshiensis DW2-9.</title>
        <authorList>
            <person name="Wang D."/>
            <person name="Wang G."/>
        </authorList>
    </citation>
    <scope>NUCLEOTIDE SEQUENCE [LARGE SCALE GENOMIC DNA]</scope>
    <source>
        <strain evidence="2 3">DW2-9</strain>
    </source>
</reference>
<organism evidence="2 3">
    <name type="scientific">Paenirhodobacter enshiensis</name>
    <dbReference type="NCBI Taxonomy" id="1105367"/>
    <lineage>
        <taxon>Bacteria</taxon>
        <taxon>Pseudomonadati</taxon>
        <taxon>Pseudomonadota</taxon>
        <taxon>Alphaproteobacteria</taxon>
        <taxon>Rhodobacterales</taxon>
        <taxon>Rhodobacter group</taxon>
        <taxon>Paenirhodobacter</taxon>
    </lineage>
</organism>
<dbReference type="eggNOG" id="ENOG502ZVNE">
    <property type="taxonomic scope" value="Bacteria"/>
</dbReference>
<gene>
    <name evidence="2" type="ORF">CG50_01685</name>
</gene>
<sequence>MDEVLRFMDMRSFASLWYWMFLAVMWSMVSHRPLGVPFDLIGRARRDAAARADVITLVGIGVRRVQGFASDGAGFVAAAFGMFGCIAVLGFGYGYEFCQALALILGPMLGVAMLSLRTVHRLAPMLPGQADPAGVIRVLLRHRRGVQILGMVSITLSAFWGGAHTVTFVN</sequence>
<evidence type="ECO:0000313" key="2">
    <source>
        <dbReference type="EMBL" id="KFI26467.1"/>
    </source>
</evidence>
<comment type="caution">
    <text evidence="2">The sequence shown here is derived from an EMBL/GenBank/DDBJ whole genome shotgun (WGS) entry which is preliminary data.</text>
</comment>
<keyword evidence="1" id="KW-0812">Transmembrane</keyword>
<name>A0A086XWR7_9RHOB</name>
<dbReference type="Proteomes" id="UP000028824">
    <property type="component" value="Unassembled WGS sequence"/>
</dbReference>
<protein>
    <recommendedName>
        <fullName evidence="4">Component of SufBCD complex</fullName>
    </recommendedName>
</protein>
<evidence type="ECO:0000313" key="3">
    <source>
        <dbReference type="Proteomes" id="UP000028824"/>
    </source>
</evidence>
<feature type="transmembrane region" description="Helical" evidence="1">
    <location>
        <begin position="12"/>
        <end position="29"/>
    </location>
</feature>
<accession>A0A086XWR7</accession>
<feature type="transmembrane region" description="Helical" evidence="1">
    <location>
        <begin position="73"/>
        <end position="93"/>
    </location>
</feature>
<dbReference type="RefSeq" id="WP_036637353.1">
    <property type="nucleotide sequence ID" value="NZ_JAYRGJ010000008.1"/>
</dbReference>
<feature type="transmembrane region" description="Helical" evidence="1">
    <location>
        <begin position="146"/>
        <end position="169"/>
    </location>
</feature>